<accession>A0A552E5D8</accession>
<reference evidence="2 3" key="1">
    <citation type="submission" date="2019-01" db="EMBL/GenBank/DDBJ databases">
        <title>Coherence of Microcystis species and biogeography revealed through population genomics.</title>
        <authorList>
            <person name="Perez-Carrascal O.M."/>
            <person name="Terrat Y."/>
            <person name="Giani A."/>
            <person name="Fortin N."/>
            <person name="Tromas N."/>
            <person name="Shapiro B.J."/>
        </authorList>
    </citation>
    <scope>NUCLEOTIDE SEQUENCE [LARGE SCALE GENOMIC DNA]</scope>
    <source>
        <strain evidence="2">Ma_SC_T_19800800_S464</strain>
    </source>
</reference>
<dbReference type="InterPro" id="IPR001849">
    <property type="entry name" value="PH_domain"/>
</dbReference>
<feature type="domain" description="PH" evidence="1">
    <location>
        <begin position="1"/>
        <end position="40"/>
    </location>
</feature>
<proteinExistence type="predicted"/>
<gene>
    <name evidence="2" type="ORF">EWV81_02120</name>
</gene>
<sequence>MSNPDSKLKLLEEIALLAKSSPANSKERQKWLTKLTNEIQNSNKVYCKNIYNFPKSVYQDIFHEALQQTFLEIFEKIDLYDPSKGNVLAWVSFLLDKRFIDAVREHLKLRHRQNNGKRVRIYEQSLDVPLQSEQSSWTNASDISLLDIIQQPESMSPQKDWERLWDFIQKDPRDCFRQTHIEKHPEANFQAICIRRFNGQSWKEMSTEWGISLATLSSFYQRSVDKLQPIFQEYF</sequence>
<comment type="caution">
    <text evidence="2">The sequence shown here is derived from an EMBL/GenBank/DDBJ whole genome shotgun (WGS) entry which is preliminary data.</text>
</comment>
<dbReference type="PROSITE" id="PS50003">
    <property type="entry name" value="PH_DOMAIN"/>
    <property type="match status" value="1"/>
</dbReference>
<dbReference type="EMBL" id="SFBL01000018">
    <property type="protein sequence ID" value="TRU29581.1"/>
    <property type="molecule type" value="Genomic_DNA"/>
</dbReference>
<organism evidence="2 3">
    <name type="scientific">Microcystis aeruginosa Ma_SC_T_19800800_S464</name>
    <dbReference type="NCBI Taxonomy" id="2486257"/>
    <lineage>
        <taxon>Bacteria</taxon>
        <taxon>Bacillati</taxon>
        <taxon>Cyanobacteriota</taxon>
        <taxon>Cyanophyceae</taxon>
        <taxon>Oscillatoriophycideae</taxon>
        <taxon>Chroococcales</taxon>
        <taxon>Microcystaceae</taxon>
        <taxon>Microcystis</taxon>
    </lineage>
</organism>
<name>A0A552E5D8_MICAE</name>
<evidence type="ECO:0000313" key="2">
    <source>
        <dbReference type="EMBL" id="TRU29581.1"/>
    </source>
</evidence>
<dbReference type="Gene3D" id="1.10.1740.10">
    <property type="match status" value="1"/>
</dbReference>
<evidence type="ECO:0000259" key="1">
    <source>
        <dbReference type="PROSITE" id="PS50003"/>
    </source>
</evidence>
<evidence type="ECO:0000313" key="3">
    <source>
        <dbReference type="Proteomes" id="UP000319313"/>
    </source>
</evidence>
<dbReference type="AlphaFoldDB" id="A0A552E5D8"/>
<protein>
    <recommendedName>
        <fullName evidence="1">PH domain-containing protein</fullName>
    </recommendedName>
</protein>
<dbReference type="Proteomes" id="UP000319313">
    <property type="component" value="Unassembled WGS sequence"/>
</dbReference>